<feature type="chain" id="PRO_5011768384" evidence="1">
    <location>
        <begin position="21"/>
        <end position="183"/>
    </location>
</feature>
<dbReference type="OrthoDB" id="119128at2"/>
<gene>
    <name evidence="2" type="ORF">SAMN05421771_1405</name>
</gene>
<sequence length="183" mass="19582">MKIARSLLGLALLFPLTGLAQNKPAEPPAPEQPQAVMHTYRLTYTLTESEAGKRVGVQHISMTSSADNHSSVAKIGSRIPIATGSYSNTDSKAVQTQMTYLDIGLNIAGRLRELGYGLQVQSKIEQSSMADAPPATPADPVIRQESVELDAIVTLGKPITLGSLDIPGSNRHTDIELLVERVP</sequence>
<evidence type="ECO:0000313" key="3">
    <source>
        <dbReference type="Proteomes" id="UP000199024"/>
    </source>
</evidence>
<evidence type="ECO:0000256" key="1">
    <source>
        <dbReference type="SAM" id="SignalP"/>
    </source>
</evidence>
<keyword evidence="1" id="KW-0732">Signal</keyword>
<accession>A0A1I6LWX7</accession>
<dbReference type="Proteomes" id="UP000199024">
    <property type="component" value="Unassembled WGS sequence"/>
</dbReference>
<dbReference type="EMBL" id="FOZL01000001">
    <property type="protein sequence ID" value="SFS07905.1"/>
    <property type="molecule type" value="Genomic_DNA"/>
</dbReference>
<feature type="signal peptide" evidence="1">
    <location>
        <begin position="1"/>
        <end position="20"/>
    </location>
</feature>
<name>A0A1I6LWX7_9BACT</name>
<dbReference type="STRING" id="474950.SAMN05421771_1405"/>
<keyword evidence="3" id="KW-1185">Reference proteome</keyword>
<evidence type="ECO:0000313" key="2">
    <source>
        <dbReference type="EMBL" id="SFS07905.1"/>
    </source>
</evidence>
<organism evidence="2 3">
    <name type="scientific">Granulicella pectinivorans</name>
    <dbReference type="NCBI Taxonomy" id="474950"/>
    <lineage>
        <taxon>Bacteria</taxon>
        <taxon>Pseudomonadati</taxon>
        <taxon>Acidobacteriota</taxon>
        <taxon>Terriglobia</taxon>
        <taxon>Terriglobales</taxon>
        <taxon>Acidobacteriaceae</taxon>
        <taxon>Granulicella</taxon>
    </lineage>
</organism>
<reference evidence="2 3" key="1">
    <citation type="submission" date="2016-10" db="EMBL/GenBank/DDBJ databases">
        <authorList>
            <person name="de Groot N.N."/>
        </authorList>
    </citation>
    <scope>NUCLEOTIDE SEQUENCE [LARGE SCALE GENOMIC DNA]</scope>
    <source>
        <strain evidence="2 3">DSM 21001</strain>
    </source>
</reference>
<dbReference type="RefSeq" id="WP_089837875.1">
    <property type="nucleotide sequence ID" value="NZ_FOZL01000001.1"/>
</dbReference>
<dbReference type="AlphaFoldDB" id="A0A1I6LWX7"/>
<protein>
    <submittedName>
        <fullName evidence="2">Uncharacterized protein</fullName>
    </submittedName>
</protein>
<proteinExistence type="predicted"/>